<proteinExistence type="predicted"/>
<sequence>MDNFRVIQPVGGTSPLILSIPHCGTAFPDDIVQEYKQEMLPPDDTDWFVDRLYSFASEYNITIIAATCSRWVIDLNRNPDGQSLYNDGRLITALCPTTNFLGQAIYKDERHSVAPGEIQRRKELYFEPYHNKIQELVNAAKNHFGKALLWDCHSIRRSVPAIHPQPFPDLILGSADGTSASPAIIDKAVKLLGNAHYSFSHNYPFKGGYITRHFGKPHENQHALQLEMAKQLYMDDSERMYDEERAIQVQTLLKQTLTALHPLLLQE</sequence>
<dbReference type="Proteomes" id="UP000305848">
    <property type="component" value="Unassembled WGS sequence"/>
</dbReference>
<accession>A0A4U3KY01</accession>
<dbReference type="EMBL" id="SZQL01000014">
    <property type="protein sequence ID" value="TKK66604.1"/>
    <property type="molecule type" value="Genomic_DNA"/>
</dbReference>
<dbReference type="InterPro" id="IPR007709">
    <property type="entry name" value="N-FG_amidohydro"/>
</dbReference>
<dbReference type="Pfam" id="PF05013">
    <property type="entry name" value="FGase"/>
    <property type="match status" value="1"/>
</dbReference>
<dbReference type="AlphaFoldDB" id="A0A4U3KY01"/>
<dbReference type="OrthoDB" id="8716700at2"/>
<protein>
    <submittedName>
        <fullName evidence="1">N-formylglutamate deformylase</fullName>
    </submittedName>
</protein>
<keyword evidence="2" id="KW-1185">Reference proteome</keyword>
<organism evidence="1 2">
    <name type="scientific">Ilyomonas limi</name>
    <dbReference type="NCBI Taxonomy" id="2575867"/>
    <lineage>
        <taxon>Bacteria</taxon>
        <taxon>Pseudomonadati</taxon>
        <taxon>Bacteroidota</taxon>
        <taxon>Chitinophagia</taxon>
        <taxon>Chitinophagales</taxon>
        <taxon>Chitinophagaceae</taxon>
        <taxon>Ilyomonas</taxon>
    </lineage>
</organism>
<comment type="caution">
    <text evidence="1">The sequence shown here is derived from an EMBL/GenBank/DDBJ whole genome shotgun (WGS) entry which is preliminary data.</text>
</comment>
<reference evidence="1 2" key="1">
    <citation type="submission" date="2019-05" db="EMBL/GenBank/DDBJ databases">
        <title>Panacibacter sp. strain 17mud1-8 Genome sequencing and assembly.</title>
        <authorList>
            <person name="Chhetri G."/>
        </authorList>
    </citation>
    <scope>NUCLEOTIDE SEQUENCE [LARGE SCALE GENOMIC DNA]</scope>
    <source>
        <strain evidence="1 2">17mud1-8</strain>
    </source>
</reference>
<dbReference type="Gene3D" id="3.40.630.40">
    <property type="entry name" value="Zn-dependent exopeptidases"/>
    <property type="match status" value="1"/>
</dbReference>
<evidence type="ECO:0000313" key="1">
    <source>
        <dbReference type="EMBL" id="TKK66604.1"/>
    </source>
</evidence>
<gene>
    <name evidence="1" type="ORF">FC093_16305</name>
</gene>
<evidence type="ECO:0000313" key="2">
    <source>
        <dbReference type="Proteomes" id="UP000305848"/>
    </source>
</evidence>
<dbReference type="RefSeq" id="WP_137262877.1">
    <property type="nucleotide sequence ID" value="NZ_SZQL01000014.1"/>
</dbReference>
<name>A0A4U3KY01_9BACT</name>
<dbReference type="SUPFAM" id="SSF53187">
    <property type="entry name" value="Zn-dependent exopeptidases"/>
    <property type="match status" value="1"/>
</dbReference>